<name>A0A387JU80_ASPUT</name>
<keyword evidence="10" id="KW-0560">Oxidoreductase</keyword>
<feature type="binding site" evidence="14">
    <location>
        <position position="108"/>
    </location>
    <ligand>
        <name>FAD</name>
        <dbReference type="ChEBI" id="CHEBI:57692"/>
    </ligand>
</feature>
<keyword evidence="7" id="KW-0272">Extracellular matrix</keyword>
<feature type="domain" description="Glucose-methanol-choline oxidoreductase N-terminal" evidence="17">
    <location>
        <begin position="102"/>
        <end position="125"/>
    </location>
</feature>
<evidence type="ECO:0000259" key="18">
    <source>
        <dbReference type="PROSITE" id="PS00624"/>
    </source>
</evidence>
<feature type="active site" description="Proton donor" evidence="13">
    <location>
        <position position="523"/>
    </location>
</feature>
<dbReference type="Gene3D" id="3.30.560.10">
    <property type="entry name" value="Glucose Oxidase, domain 3"/>
    <property type="match status" value="1"/>
</dbReference>
<dbReference type="GO" id="GO:0046562">
    <property type="term" value="F:beta-D-glucose oxidase activity"/>
    <property type="evidence" value="ECO:0007669"/>
    <property type="project" value="UniProtKB-EC"/>
</dbReference>
<feature type="binding site" evidence="14">
    <location>
        <begin position="34"/>
        <end position="35"/>
    </location>
    <ligand>
        <name>FAD</name>
        <dbReference type="ChEBI" id="CHEBI:57692"/>
    </ligand>
</feature>
<comment type="subunit">
    <text evidence="5">Homodimer.</text>
</comment>
<evidence type="ECO:0000256" key="10">
    <source>
        <dbReference type="ARBA" id="ARBA00023002"/>
    </source>
</evidence>
<gene>
    <name evidence="19" type="primary">fadgdh</name>
</gene>
<feature type="signal peptide" evidence="16">
    <location>
        <begin position="1"/>
        <end position="15"/>
    </location>
</feature>
<dbReference type="SUPFAM" id="SSF54373">
    <property type="entry name" value="FAD-linked reductases, C-terminal domain"/>
    <property type="match status" value="1"/>
</dbReference>
<dbReference type="PIRSF" id="PIRSF000137">
    <property type="entry name" value="Alcohol_oxidase"/>
    <property type="match status" value="1"/>
</dbReference>
<evidence type="ECO:0000256" key="12">
    <source>
        <dbReference type="ARBA" id="ARBA00049722"/>
    </source>
</evidence>
<evidence type="ECO:0000256" key="7">
    <source>
        <dbReference type="ARBA" id="ARBA00022530"/>
    </source>
</evidence>
<dbReference type="Gene3D" id="4.10.450.10">
    <property type="entry name" value="Glucose Oxidase, domain 2"/>
    <property type="match status" value="1"/>
</dbReference>
<dbReference type="GO" id="GO:0050660">
    <property type="term" value="F:flavin adenine dinucleotide binding"/>
    <property type="evidence" value="ECO:0007669"/>
    <property type="project" value="InterPro"/>
</dbReference>
<organism evidence="19">
    <name type="scientific">Aspergillus ustus</name>
    <dbReference type="NCBI Taxonomy" id="40382"/>
    <lineage>
        <taxon>Eukaryota</taxon>
        <taxon>Fungi</taxon>
        <taxon>Dikarya</taxon>
        <taxon>Ascomycota</taxon>
        <taxon>Pezizomycotina</taxon>
        <taxon>Eurotiomycetes</taxon>
        <taxon>Eurotiomycetidae</taxon>
        <taxon>Eurotiales</taxon>
        <taxon>Aspergillaceae</taxon>
        <taxon>Aspergillus</taxon>
        <taxon>Aspergillus subgen. Nidulantes</taxon>
    </lineage>
</organism>
<dbReference type="InterPro" id="IPR027424">
    <property type="entry name" value="Glucose_Oxidase_domain_2"/>
</dbReference>
<evidence type="ECO:0000256" key="3">
    <source>
        <dbReference type="ARBA" id="ARBA00004498"/>
    </source>
</evidence>
<comment type="cofactor">
    <cofactor evidence="1 14">
        <name>FAD</name>
        <dbReference type="ChEBI" id="CHEBI:57692"/>
    </cofactor>
</comment>
<feature type="domain" description="Glucose-methanol-choline oxidoreductase N-terminal" evidence="18">
    <location>
        <begin position="294"/>
        <end position="308"/>
    </location>
</feature>
<dbReference type="Gene3D" id="3.50.50.60">
    <property type="entry name" value="FAD/NAD(P)-binding domain"/>
    <property type="match status" value="1"/>
</dbReference>
<dbReference type="Pfam" id="PF05199">
    <property type="entry name" value="GMC_oxred_C"/>
    <property type="match status" value="1"/>
</dbReference>
<dbReference type="PANTHER" id="PTHR11552:SF201">
    <property type="entry name" value="GLUCOSE-METHANOL-CHOLINE OXIDOREDUCTASE N-TERMINAL DOMAIN-CONTAINING PROTEIN"/>
    <property type="match status" value="1"/>
</dbReference>
<dbReference type="AlphaFoldDB" id="A0A387JU80"/>
<evidence type="ECO:0000256" key="6">
    <source>
        <dbReference type="ARBA" id="ARBA00022512"/>
    </source>
</evidence>
<dbReference type="Pfam" id="PF00732">
    <property type="entry name" value="GMC_oxred_N"/>
    <property type="match status" value="1"/>
</dbReference>
<evidence type="ECO:0000256" key="16">
    <source>
        <dbReference type="SAM" id="SignalP"/>
    </source>
</evidence>
<accession>A0A387JU80</accession>
<evidence type="ECO:0000256" key="2">
    <source>
        <dbReference type="ARBA" id="ARBA00004191"/>
    </source>
</evidence>
<comment type="catalytic activity">
    <reaction evidence="11">
        <text>beta-D-glucose + O2 = D-glucono-1,5-lactone + H2O2</text>
        <dbReference type="Rhea" id="RHEA:11428"/>
        <dbReference type="ChEBI" id="CHEBI:15379"/>
        <dbReference type="ChEBI" id="CHEBI:15903"/>
        <dbReference type="ChEBI" id="CHEBI:16217"/>
        <dbReference type="ChEBI" id="CHEBI:16240"/>
        <dbReference type="EC" id="1.1.3.4"/>
    </reaction>
    <physiologicalReaction direction="left-to-right" evidence="11">
        <dbReference type="Rhea" id="RHEA:11429"/>
    </physiologicalReaction>
</comment>
<dbReference type="SUPFAM" id="SSF51905">
    <property type="entry name" value="FAD/NAD(P)-binding domain"/>
    <property type="match status" value="1"/>
</dbReference>
<evidence type="ECO:0000256" key="8">
    <source>
        <dbReference type="ARBA" id="ARBA00022630"/>
    </source>
</evidence>
<dbReference type="InterPro" id="IPR000172">
    <property type="entry name" value="GMC_OxRdtase_N"/>
</dbReference>
<reference evidence="19" key="1">
    <citation type="journal article" date="2018" name="Biochem. Eng. J.">
        <title>Fungal FAD-dependent glucose dehydrogenases concerning high activity, affinity, and thermostability for maltose-insensitive blood glucose sensor.</title>
        <authorList>
            <person name="Iwasa H."/>
            <person name="Ozawa K."/>
            <person name="Sasaki N."/>
            <person name="Kinoshita N."/>
            <person name="Yokoyama K."/>
            <person name="Hiratsuka A."/>
        </authorList>
    </citation>
    <scope>NUCLEOTIDE SEQUENCE</scope>
    <source>
        <strain evidence="19">NBRC 4104</strain>
    </source>
</reference>
<dbReference type="PANTHER" id="PTHR11552">
    <property type="entry name" value="GLUCOSE-METHANOL-CHOLINE GMC OXIDOREDUCTASE"/>
    <property type="match status" value="1"/>
</dbReference>
<dbReference type="EMBL" id="LC307135">
    <property type="protein sequence ID" value="BBE38592.1"/>
    <property type="molecule type" value="Genomic_DNA"/>
</dbReference>
<evidence type="ECO:0000256" key="9">
    <source>
        <dbReference type="ARBA" id="ARBA00022827"/>
    </source>
</evidence>
<dbReference type="InterPro" id="IPR007867">
    <property type="entry name" value="GMC_OxRtase_C"/>
</dbReference>
<dbReference type="InterPro" id="IPR036188">
    <property type="entry name" value="FAD/NAD-bd_sf"/>
</dbReference>
<evidence type="ECO:0000313" key="19">
    <source>
        <dbReference type="EMBL" id="BBE38592.1"/>
    </source>
</evidence>
<feature type="active site" description="Proton acceptor" evidence="13">
    <location>
        <position position="566"/>
    </location>
</feature>
<dbReference type="InterPro" id="IPR012132">
    <property type="entry name" value="GMC_OxRdtase"/>
</dbReference>
<comment type="similarity">
    <text evidence="4 15">Belongs to the GMC oxidoreductase family.</text>
</comment>
<keyword evidence="9 14" id="KW-0274">FAD</keyword>
<dbReference type="PROSITE" id="PS00624">
    <property type="entry name" value="GMC_OXRED_2"/>
    <property type="match status" value="1"/>
</dbReference>
<evidence type="ECO:0000256" key="14">
    <source>
        <dbReference type="PIRSR" id="PIRSR000137-2"/>
    </source>
</evidence>
<evidence type="ECO:0000256" key="13">
    <source>
        <dbReference type="PIRSR" id="PIRSR000137-1"/>
    </source>
</evidence>
<dbReference type="EC" id="1.1.3.4" evidence="12"/>
<keyword evidence="8 15" id="KW-0285">Flavoprotein</keyword>
<keyword evidence="6" id="KW-0134">Cell wall</keyword>
<evidence type="ECO:0000256" key="5">
    <source>
        <dbReference type="ARBA" id="ARBA00011738"/>
    </source>
</evidence>
<proteinExistence type="inferred from homology"/>
<keyword evidence="16" id="KW-0732">Signal</keyword>
<keyword evidence="7" id="KW-0964">Secreted</keyword>
<evidence type="ECO:0000259" key="17">
    <source>
        <dbReference type="PROSITE" id="PS00623"/>
    </source>
</evidence>
<protein>
    <recommendedName>
        <fullName evidence="12">glucose oxidase</fullName>
        <ecNumber evidence="12">1.1.3.4</ecNumber>
    </recommendedName>
</protein>
<feature type="chain" id="PRO_5017187886" description="glucose oxidase" evidence="16">
    <location>
        <begin position="16"/>
        <end position="589"/>
    </location>
</feature>
<sequence>MIFLPLLGVLSTVAAVPHGASAPTYDYIVVGGGTSGLVVANRLSEASDVSVLVIEAGASVLHDDDVTNAEGYGLSFGSAIDWQYETVNQTHAGGAQQVLRAGKALGGTSTINGMAYTRAEDVQIDAWEQIGNEGWTWKSLLPYYEKSQNLTVPTTVQVAAGASYDSSVYGEEGPQHVGFLKMEPSNFTTTLNRTFQNTGVPWTEDVNTGKMRGWNIFPSTINYAEYVREDAARAYYWPYQSRKNLHVLMNTNANRLIWKSQSGDEATAEGVEITSANGTVSTVHAKNEVIISAGALKSPALLELSGVGNPSILNKLNIPVQVDLPTVGENLQDQINGHLGANGYTALTSAKTVAYPSVTDVFGNETSSITSSLKAKLADYAAAAADVSNGIMKKEVLQRLFELQYDIIVKSQAPIAEILMYASGTKEIASEYWGLLPFARGNIHITSSNASVQARINPNFGMFGWDISSQVGIAKYIRRIFQTAPLKQLVQTETAPGFEAVPQGASEDVWADWVKGNYRSNFHPVGTAAMMPRSDGGVVDSRLRVYGTSNVRVVDASVLPFQVCGHLVSTLYAVAERASDLIKEDAKSD</sequence>
<evidence type="ECO:0000256" key="1">
    <source>
        <dbReference type="ARBA" id="ARBA00001974"/>
    </source>
</evidence>
<comment type="subcellular location">
    <subcellularLocation>
        <location evidence="2">Secreted</location>
        <location evidence="2">Cell wall</location>
    </subcellularLocation>
    <subcellularLocation>
        <location evidence="3">Secreted</location>
        <location evidence="3">Extracellular space</location>
        <location evidence="3">Extracellular matrix</location>
    </subcellularLocation>
</comment>
<evidence type="ECO:0000256" key="11">
    <source>
        <dbReference type="ARBA" id="ARBA00049435"/>
    </source>
</evidence>
<dbReference type="PROSITE" id="PS00623">
    <property type="entry name" value="GMC_OXRED_1"/>
    <property type="match status" value="1"/>
</dbReference>
<evidence type="ECO:0000256" key="4">
    <source>
        <dbReference type="ARBA" id="ARBA00010790"/>
    </source>
</evidence>
<evidence type="ECO:0000256" key="15">
    <source>
        <dbReference type="RuleBase" id="RU003968"/>
    </source>
</evidence>